<proteinExistence type="predicted"/>
<dbReference type="EMBL" id="FN538970">
    <property type="protein sequence ID" value="CBA63067.1"/>
    <property type="molecule type" value="Genomic_DNA"/>
</dbReference>
<sequence>MEGEQFMIKLIGILIVVIGFILKIDTLFTVLLAGVATGIVAGLDFNQIFTILGDSFVSNRGVSLFILTLPVIGVLERYGLKQRAVSLIEKLKRLTTGKVLTIYMIARQIAGALSIRMSGHPQFVRPLVNPMAQAAGLSNSDELKESDEEAIKALSAASENYGNFYGQNLFAGSSGVLLIASTLTQFGYNVTGLNIVKASTIMAVIALVVATIQFTLYDKKLNKSHKK</sequence>
<reference evidence="2 3" key="1">
    <citation type="journal article" date="2009" name="Genome Biol.">
        <title>Comparative genome and phenotypic analysis of Clostridium difficile 027 strains provides insight into the evolution of a hypervirulent bacterium.</title>
        <authorList>
            <person name="Stabler R.A."/>
            <person name="He M."/>
            <person name="Dawson L."/>
            <person name="Martin M."/>
            <person name="Valiente E."/>
            <person name="Corton C."/>
            <person name="Lawley T.D."/>
            <person name="Sebaihia M."/>
            <person name="Quail M.A."/>
            <person name="Rose G."/>
            <person name="Gerding D.N."/>
            <person name="Gibert M."/>
            <person name="Popoff M.R."/>
            <person name="Parkhill J."/>
            <person name="Dougan G."/>
            <person name="Wren B.W."/>
        </authorList>
    </citation>
    <scope>NUCLEOTIDE SEQUENCE [LARGE SCALE GENOMIC DNA]</scope>
    <source>
        <strain evidence="2 3">CD196</strain>
    </source>
</reference>
<evidence type="ECO:0000256" key="1">
    <source>
        <dbReference type="SAM" id="Phobius"/>
    </source>
</evidence>
<dbReference type="InterPro" id="IPR010374">
    <property type="entry name" value="DUF969"/>
</dbReference>
<dbReference type="HOGENOM" id="CLU_099769_0_0_9"/>
<dbReference type="KEGG" id="cdc:CD196_1600"/>
<name>A0A0H3NBJ6_CLODC</name>
<keyword evidence="1" id="KW-0812">Transmembrane</keyword>
<protein>
    <submittedName>
        <fullName evidence="2">Membrane protein</fullName>
    </submittedName>
</protein>
<dbReference type="Pfam" id="PF06149">
    <property type="entry name" value="DUF969"/>
    <property type="match status" value="1"/>
</dbReference>
<dbReference type="Proteomes" id="UP000002068">
    <property type="component" value="Chromosome"/>
</dbReference>
<feature type="transmembrane region" description="Helical" evidence="1">
    <location>
        <begin position="169"/>
        <end position="188"/>
    </location>
</feature>
<feature type="transmembrane region" description="Helical" evidence="1">
    <location>
        <begin position="29"/>
        <end position="49"/>
    </location>
</feature>
<keyword evidence="1" id="KW-1133">Transmembrane helix</keyword>
<accession>A0A0H3NBJ6</accession>
<feature type="transmembrane region" description="Helical" evidence="1">
    <location>
        <begin position="6"/>
        <end position="22"/>
    </location>
</feature>
<keyword evidence="1" id="KW-0472">Membrane</keyword>
<dbReference type="AlphaFoldDB" id="A0A0H3NBJ6"/>
<feature type="transmembrane region" description="Helical" evidence="1">
    <location>
        <begin position="194"/>
        <end position="217"/>
    </location>
</feature>
<feature type="transmembrane region" description="Helical" evidence="1">
    <location>
        <begin position="61"/>
        <end position="80"/>
    </location>
</feature>
<evidence type="ECO:0000313" key="2">
    <source>
        <dbReference type="EMBL" id="CBA63067.1"/>
    </source>
</evidence>
<organism evidence="2 3">
    <name type="scientific">Clostridioides difficile (strain CD196)</name>
    <name type="common">Peptoclostridium difficile</name>
    <dbReference type="NCBI Taxonomy" id="645462"/>
    <lineage>
        <taxon>Bacteria</taxon>
        <taxon>Bacillati</taxon>
        <taxon>Bacillota</taxon>
        <taxon>Clostridia</taxon>
        <taxon>Peptostreptococcales</taxon>
        <taxon>Peptostreptococcaceae</taxon>
        <taxon>Clostridioides</taxon>
    </lineage>
</organism>
<gene>
    <name evidence="2" type="ordered locus">CD196_1600</name>
</gene>
<evidence type="ECO:0000313" key="3">
    <source>
        <dbReference type="Proteomes" id="UP000002068"/>
    </source>
</evidence>